<accession>A0A7J6HN11</accession>
<feature type="domain" description="PGG" evidence="2">
    <location>
        <begin position="156"/>
        <end position="275"/>
    </location>
</feature>
<proteinExistence type="predicted"/>
<reference evidence="3 4" key="1">
    <citation type="journal article" date="2020" name="bioRxiv">
        <title>Sequence and annotation of 42 cannabis genomes reveals extensive copy number variation in cannabinoid synthesis and pathogen resistance genes.</title>
        <authorList>
            <person name="Mckernan K.J."/>
            <person name="Helbert Y."/>
            <person name="Kane L.T."/>
            <person name="Ebling H."/>
            <person name="Zhang L."/>
            <person name="Liu B."/>
            <person name="Eaton Z."/>
            <person name="Mclaughlin S."/>
            <person name="Kingan S."/>
            <person name="Baybayan P."/>
            <person name="Concepcion G."/>
            <person name="Jordan M."/>
            <person name="Riva A."/>
            <person name="Barbazuk W."/>
            <person name="Harkins T."/>
        </authorList>
    </citation>
    <scope>NUCLEOTIDE SEQUENCE [LARGE SCALE GENOMIC DNA]</scope>
    <source>
        <strain evidence="4">cv. Jamaican Lion 4</strain>
        <tissue evidence="3">Leaf</tissue>
    </source>
</reference>
<evidence type="ECO:0000313" key="4">
    <source>
        <dbReference type="Proteomes" id="UP000583929"/>
    </source>
</evidence>
<dbReference type="GO" id="GO:0016020">
    <property type="term" value="C:membrane"/>
    <property type="evidence" value="ECO:0007669"/>
    <property type="project" value="TreeGrafter"/>
</dbReference>
<dbReference type="Gene3D" id="1.25.40.20">
    <property type="entry name" value="Ankyrin repeat-containing domain"/>
    <property type="match status" value="1"/>
</dbReference>
<keyword evidence="1" id="KW-0472">Membrane</keyword>
<feature type="transmembrane region" description="Helical" evidence="1">
    <location>
        <begin position="165"/>
        <end position="188"/>
    </location>
</feature>
<dbReference type="InterPro" id="IPR036770">
    <property type="entry name" value="Ankyrin_rpt-contain_sf"/>
</dbReference>
<dbReference type="Pfam" id="PF13962">
    <property type="entry name" value="PGG"/>
    <property type="match status" value="1"/>
</dbReference>
<dbReference type="Pfam" id="PF12796">
    <property type="entry name" value="Ank_2"/>
    <property type="match status" value="1"/>
</dbReference>
<evidence type="ECO:0000256" key="1">
    <source>
        <dbReference type="SAM" id="Phobius"/>
    </source>
</evidence>
<organism evidence="3 4">
    <name type="scientific">Cannabis sativa</name>
    <name type="common">Hemp</name>
    <name type="synonym">Marijuana</name>
    <dbReference type="NCBI Taxonomy" id="3483"/>
    <lineage>
        <taxon>Eukaryota</taxon>
        <taxon>Viridiplantae</taxon>
        <taxon>Streptophyta</taxon>
        <taxon>Embryophyta</taxon>
        <taxon>Tracheophyta</taxon>
        <taxon>Spermatophyta</taxon>
        <taxon>Magnoliopsida</taxon>
        <taxon>eudicotyledons</taxon>
        <taxon>Gunneridae</taxon>
        <taxon>Pentapetalae</taxon>
        <taxon>rosids</taxon>
        <taxon>fabids</taxon>
        <taxon>Rosales</taxon>
        <taxon>Cannabaceae</taxon>
        <taxon>Cannabis</taxon>
    </lineage>
</organism>
<keyword evidence="1" id="KW-1133">Transmembrane helix</keyword>
<keyword evidence="1" id="KW-0812">Transmembrane</keyword>
<feature type="transmembrane region" description="Helical" evidence="1">
    <location>
        <begin position="208"/>
        <end position="234"/>
    </location>
</feature>
<dbReference type="PANTHER" id="PTHR24177:SF329">
    <property type="entry name" value="ANKYRIN REPEAT PROTEIN"/>
    <property type="match status" value="1"/>
</dbReference>
<evidence type="ECO:0000313" key="3">
    <source>
        <dbReference type="EMBL" id="KAF4396664.1"/>
    </source>
</evidence>
<name>A0A7J6HN11_CANSA</name>
<dbReference type="SUPFAM" id="SSF48403">
    <property type="entry name" value="Ankyrin repeat"/>
    <property type="match status" value="1"/>
</dbReference>
<feature type="transmembrane region" description="Helical" evidence="1">
    <location>
        <begin position="255"/>
        <end position="278"/>
    </location>
</feature>
<keyword evidence="4" id="KW-1185">Reference proteome</keyword>
<evidence type="ECO:0000259" key="2">
    <source>
        <dbReference type="Pfam" id="PF13962"/>
    </source>
</evidence>
<dbReference type="InterPro" id="IPR002110">
    <property type="entry name" value="Ankyrin_rpt"/>
</dbReference>
<dbReference type="Proteomes" id="UP000583929">
    <property type="component" value="Unassembled WGS sequence"/>
</dbReference>
<dbReference type="SMART" id="SM00248">
    <property type="entry name" value="ANK"/>
    <property type="match status" value="4"/>
</dbReference>
<gene>
    <name evidence="3" type="ORF">G4B88_028978</name>
</gene>
<protein>
    <recommendedName>
        <fullName evidence="2">PGG domain-containing protein</fullName>
    </recommendedName>
</protein>
<sequence length="563" mass="63411">MYKHIVGLQEKRMKMANVDKALQEAARRGLLDVFETINNANPSILRLPIAFGVFNVAVRYRHRNIFSLLQRIPSRNAITNTLSMTKTGEMYSIVQHAALLAPANHLSKIPGPALQMKSELEWFEEVKQKSTVYPRDILEAEELFTKEHKELKSAGEKWMKDTATACSLVGSLIITIMFAVALTVPGGSLDKDEGLIRAGSPILLNDKWFTIFVTFDVISLLSATCSVLIFLAILTSRYGEKDFLTSLPTKLMTGLIFLFLSIATMTVTFCSALVILLRDKHSKSIHYIFVAAAIIVIKHHHVVSKTKHLSQQHCRRLPRVEDGTPKFDTTGWIENRFKKLLSDLKRMFEAIENNEEEEVIRLIGVNRDIVRARHPFLGETALHHAVSIGKNIGIVRILVESMDREDLEIKDRLDMNALGLAVRTGITDIAKCLVEKNNNLVDVCNDERLPVELALQYAQKEMGRYLYVATPMLNFVGDNREHGASVITLCIVHSLPEIALHLLHHHPELAIAQTIHSKHTPIYRFSTDISDALCNLSSSDTDIYDGTYTIIMFWDVVSTHSPL</sequence>
<dbReference type="AlphaFoldDB" id="A0A7J6HN11"/>
<dbReference type="PANTHER" id="PTHR24177">
    <property type="entry name" value="CASKIN"/>
    <property type="match status" value="1"/>
</dbReference>
<dbReference type="InterPro" id="IPR026961">
    <property type="entry name" value="PGG_dom"/>
</dbReference>
<dbReference type="EMBL" id="JAATIQ010000035">
    <property type="protein sequence ID" value="KAF4396664.1"/>
    <property type="molecule type" value="Genomic_DNA"/>
</dbReference>
<comment type="caution">
    <text evidence="3">The sequence shown here is derived from an EMBL/GenBank/DDBJ whole genome shotgun (WGS) entry which is preliminary data.</text>
</comment>